<comment type="similarity">
    <text evidence="6">Belongs to the peptidase M48 family.</text>
</comment>
<feature type="transmembrane region" description="Helical" evidence="7">
    <location>
        <begin position="325"/>
        <end position="344"/>
    </location>
</feature>
<organism evidence="11 12">
    <name type="scientific">Mucilaginibacter frigoritolerans</name>
    <dbReference type="NCBI Taxonomy" id="652788"/>
    <lineage>
        <taxon>Bacteria</taxon>
        <taxon>Pseudomonadati</taxon>
        <taxon>Bacteroidota</taxon>
        <taxon>Sphingobacteriia</taxon>
        <taxon>Sphingobacteriales</taxon>
        <taxon>Sphingobacteriaceae</taxon>
        <taxon>Mucilaginibacter</taxon>
    </lineage>
</organism>
<evidence type="ECO:0000256" key="5">
    <source>
        <dbReference type="ARBA" id="ARBA00023049"/>
    </source>
</evidence>
<accession>A0A562TSX6</accession>
<dbReference type="GO" id="GO:0006508">
    <property type="term" value="P:proteolysis"/>
    <property type="evidence" value="ECO:0007669"/>
    <property type="project" value="UniProtKB-KW"/>
</dbReference>
<comment type="caution">
    <text evidence="11">The sequence shown here is derived from an EMBL/GenBank/DDBJ whole genome shotgun (WGS) entry which is preliminary data.</text>
</comment>
<dbReference type="PROSITE" id="PS51257">
    <property type="entry name" value="PROKAR_LIPOPROTEIN"/>
    <property type="match status" value="1"/>
</dbReference>
<dbReference type="RefSeq" id="WP_144915042.1">
    <property type="nucleotide sequence ID" value="NZ_VLLI01000012.1"/>
</dbReference>
<feature type="transmembrane region" description="Helical" evidence="7">
    <location>
        <begin position="147"/>
        <end position="168"/>
    </location>
</feature>
<dbReference type="OrthoDB" id="9781930at2"/>
<keyword evidence="7" id="KW-0472">Membrane</keyword>
<dbReference type="InterPro" id="IPR001915">
    <property type="entry name" value="Peptidase_M48"/>
</dbReference>
<dbReference type="PANTHER" id="PTHR10120">
    <property type="entry name" value="CAAX PRENYL PROTEASE 1"/>
    <property type="match status" value="1"/>
</dbReference>
<evidence type="ECO:0000256" key="3">
    <source>
        <dbReference type="ARBA" id="ARBA00022801"/>
    </source>
</evidence>
<evidence type="ECO:0000256" key="2">
    <source>
        <dbReference type="ARBA" id="ARBA00022723"/>
    </source>
</evidence>
<keyword evidence="12" id="KW-1185">Reference proteome</keyword>
<protein>
    <submittedName>
        <fullName evidence="11">STE24 endopeptidase</fullName>
    </submittedName>
</protein>
<feature type="domain" description="Peptidase M48" evidence="9">
    <location>
        <begin position="207"/>
        <end position="407"/>
    </location>
</feature>
<sequence length="417" mass="48266">MKTPIILFFCLLSFTLACAQTNQTISNHIISHIDAEKGTTQLINTIPLSVREKANNYCEGSYWLLLWNIVCAALVAWLFLFGGLSKYILKRSNKIKAINRGNFIFIVFYFLLTFLLLLPLDIYQNFIREHQYGFSNQGFVQWFLNDLITFIVELIIAAPFFVLVYGIFRKTKENWWIWGTTVSIVFITGLIIIYPVFIAPIFNQYIPLKNGYLKNQILSMARANRVNVDNVYVYNESQQTKVFNAEVSGFAGTARISLNDNMLNHCTNNEIKAALAHEMGHYVLRHLFILTLEYGLLILIGFKLIQWSVTKLINKYSDKWQMKSIQDITSLPVLVFLFTFYFFILTPVTNSITRVIEIEADNYGLNAARQPDAFASLMLKSADNHKIDPGYWEEIIFFDHPCRKQRILSAMIWKAEN</sequence>
<evidence type="ECO:0000259" key="9">
    <source>
        <dbReference type="Pfam" id="PF01435"/>
    </source>
</evidence>
<feature type="transmembrane region" description="Helical" evidence="7">
    <location>
        <begin position="103"/>
        <end position="127"/>
    </location>
</feature>
<evidence type="ECO:0000313" key="11">
    <source>
        <dbReference type="EMBL" id="TWI96719.1"/>
    </source>
</evidence>
<gene>
    <name evidence="11" type="ORF">JN11_03831</name>
</gene>
<dbReference type="Gene3D" id="3.30.2010.10">
    <property type="entry name" value="Metalloproteases ('zincins'), catalytic domain"/>
    <property type="match status" value="1"/>
</dbReference>
<evidence type="ECO:0000256" key="1">
    <source>
        <dbReference type="ARBA" id="ARBA00022670"/>
    </source>
</evidence>
<evidence type="ECO:0000256" key="7">
    <source>
        <dbReference type="SAM" id="Phobius"/>
    </source>
</evidence>
<proteinExistence type="inferred from homology"/>
<evidence type="ECO:0000256" key="8">
    <source>
        <dbReference type="SAM" id="SignalP"/>
    </source>
</evidence>
<feature type="signal peptide" evidence="8">
    <location>
        <begin position="1"/>
        <end position="19"/>
    </location>
</feature>
<dbReference type="GO" id="GO:0046872">
    <property type="term" value="F:metal ion binding"/>
    <property type="evidence" value="ECO:0007669"/>
    <property type="project" value="UniProtKB-KW"/>
</dbReference>
<dbReference type="Pfam" id="PF01435">
    <property type="entry name" value="Peptidase_M48"/>
    <property type="match status" value="1"/>
</dbReference>
<dbReference type="Proteomes" id="UP000317010">
    <property type="component" value="Unassembled WGS sequence"/>
</dbReference>
<keyword evidence="1 6" id="KW-0645">Protease</keyword>
<feature type="transmembrane region" description="Helical" evidence="7">
    <location>
        <begin position="287"/>
        <end position="305"/>
    </location>
</feature>
<evidence type="ECO:0000256" key="4">
    <source>
        <dbReference type="ARBA" id="ARBA00022833"/>
    </source>
</evidence>
<evidence type="ECO:0000259" key="10">
    <source>
        <dbReference type="Pfam" id="PF16491"/>
    </source>
</evidence>
<keyword evidence="7" id="KW-0812">Transmembrane</keyword>
<feature type="domain" description="CAAX prenyl protease 1 N-terminal" evidence="10">
    <location>
        <begin position="40"/>
        <end position="204"/>
    </location>
</feature>
<dbReference type="Pfam" id="PF16491">
    <property type="entry name" value="Peptidase_M48_N"/>
    <property type="match status" value="1"/>
</dbReference>
<keyword evidence="3 6" id="KW-0378">Hydrolase</keyword>
<keyword evidence="5 6" id="KW-0482">Metalloprotease</keyword>
<reference evidence="11 12" key="1">
    <citation type="submission" date="2019-07" db="EMBL/GenBank/DDBJ databases">
        <title>Genomic Encyclopedia of Archaeal and Bacterial Type Strains, Phase II (KMG-II): from individual species to whole genera.</title>
        <authorList>
            <person name="Goeker M."/>
        </authorList>
    </citation>
    <scope>NUCLEOTIDE SEQUENCE [LARGE SCALE GENOMIC DNA]</scope>
    <source>
        <strain evidence="11 12">ATCC BAA-1854</strain>
    </source>
</reference>
<comment type="cofactor">
    <cofactor evidence="6">
        <name>Zn(2+)</name>
        <dbReference type="ChEBI" id="CHEBI:29105"/>
    </cofactor>
    <text evidence="6">Binds 1 zinc ion per subunit.</text>
</comment>
<keyword evidence="7" id="KW-1133">Transmembrane helix</keyword>
<evidence type="ECO:0000256" key="6">
    <source>
        <dbReference type="RuleBase" id="RU003983"/>
    </source>
</evidence>
<keyword evidence="2" id="KW-0479">Metal-binding</keyword>
<feature type="chain" id="PRO_5021808812" evidence="8">
    <location>
        <begin position="20"/>
        <end position="417"/>
    </location>
</feature>
<dbReference type="AlphaFoldDB" id="A0A562TSX6"/>
<feature type="transmembrane region" description="Helical" evidence="7">
    <location>
        <begin position="62"/>
        <end position="82"/>
    </location>
</feature>
<dbReference type="EMBL" id="VLLI01000012">
    <property type="protein sequence ID" value="TWI96719.1"/>
    <property type="molecule type" value="Genomic_DNA"/>
</dbReference>
<keyword evidence="4 6" id="KW-0862">Zinc</keyword>
<name>A0A562TSX6_9SPHI</name>
<keyword evidence="8" id="KW-0732">Signal</keyword>
<feature type="transmembrane region" description="Helical" evidence="7">
    <location>
        <begin position="175"/>
        <end position="202"/>
    </location>
</feature>
<dbReference type="InterPro" id="IPR032456">
    <property type="entry name" value="Peptidase_M48_N"/>
</dbReference>
<evidence type="ECO:0000313" key="12">
    <source>
        <dbReference type="Proteomes" id="UP000317010"/>
    </source>
</evidence>
<dbReference type="GO" id="GO:0004222">
    <property type="term" value="F:metalloendopeptidase activity"/>
    <property type="evidence" value="ECO:0007669"/>
    <property type="project" value="InterPro"/>
</dbReference>